<feature type="compositionally biased region" description="Basic and acidic residues" evidence="1">
    <location>
        <begin position="47"/>
        <end position="65"/>
    </location>
</feature>
<evidence type="ECO:0000256" key="1">
    <source>
        <dbReference type="SAM" id="MobiDB-lite"/>
    </source>
</evidence>
<evidence type="ECO:0000313" key="2">
    <source>
        <dbReference type="EMBL" id="VDK70000.1"/>
    </source>
</evidence>
<protein>
    <submittedName>
        <fullName evidence="4">DUF4025 domain-containing protein</fullName>
    </submittedName>
</protein>
<name>A0A183DKL9_9BILA</name>
<gene>
    <name evidence="2" type="ORF">GPUH_LOCUS9257</name>
</gene>
<keyword evidence="3" id="KW-1185">Reference proteome</keyword>
<reference evidence="4" key="1">
    <citation type="submission" date="2016-06" db="UniProtKB">
        <authorList>
            <consortium name="WormBaseParasite"/>
        </authorList>
    </citation>
    <scope>IDENTIFICATION</scope>
</reference>
<organism evidence="4">
    <name type="scientific">Gongylonema pulchrum</name>
    <dbReference type="NCBI Taxonomy" id="637853"/>
    <lineage>
        <taxon>Eukaryota</taxon>
        <taxon>Metazoa</taxon>
        <taxon>Ecdysozoa</taxon>
        <taxon>Nematoda</taxon>
        <taxon>Chromadorea</taxon>
        <taxon>Rhabditida</taxon>
        <taxon>Spirurina</taxon>
        <taxon>Spiruromorpha</taxon>
        <taxon>Spiruroidea</taxon>
        <taxon>Gongylonematidae</taxon>
        <taxon>Gongylonema</taxon>
    </lineage>
</organism>
<dbReference type="AlphaFoldDB" id="A0A183DKL9"/>
<feature type="region of interest" description="Disordered" evidence="1">
    <location>
        <begin position="1"/>
        <end position="22"/>
    </location>
</feature>
<feature type="region of interest" description="Disordered" evidence="1">
    <location>
        <begin position="37"/>
        <end position="65"/>
    </location>
</feature>
<dbReference type="WBParaSite" id="GPUH_0000927101-mRNA-1">
    <property type="protein sequence ID" value="GPUH_0000927101-mRNA-1"/>
    <property type="gene ID" value="GPUH_0000927101"/>
</dbReference>
<evidence type="ECO:0000313" key="3">
    <source>
        <dbReference type="Proteomes" id="UP000271098"/>
    </source>
</evidence>
<proteinExistence type="predicted"/>
<dbReference type="EMBL" id="UYRT01029565">
    <property type="protein sequence ID" value="VDK70000.1"/>
    <property type="molecule type" value="Genomic_DNA"/>
</dbReference>
<accession>A0A183DKL9</accession>
<dbReference type="Proteomes" id="UP000271098">
    <property type="component" value="Unassembled WGS sequence"/>
</dbReference>
<reference evidence="2 3" key="2">
    <citation type="submission" date="2018-11" db="EMBL/GenBank/DDBJ databases">
        <authorList>
            <consortium name="Pathogen Informatics"/>
        </authorList>
    </citation>
    <scope>NUCLEOTIDE SEQUENCE [LARGE SCALE GENOMIC DNA]</scope>
</reference>
<evidence type="ECO:0000313" key="4">
    <source>
        <dbReference type="WBParaSite" id="GPUH_0000927101-mRNA-1"/>
    </source>
</evidence>
<sequence length="65" mass="7141">MRTASETFVENAPEEGQQKQEELANLERDSTYISSGAAATVDDDDGEGFKENVPEPERHSIIDGK</sequence>